<gene>
    <name evidence="1" type="ORF">GPM918_LOCUS18251</name>
    <name evidence="2" type="ORF">SRO942_LOCUS18249</name>
</gene>
<comment type="caution">
    <text evidence="1">The sequence shown here is derived from an EMBL/GenBank/DDBJ whole genome shotgun (WGS) entry which is preliminary data.</text>
</comment>
<dbReference type="Proteomes" id="UP000681722">
    <property type="component" value="Unassembled WGS sequence"/>
</dbReference>
<dbReference type="EMBL" id="CAJNOQ010005227">
    <property type="protein sequence ID" value="CAF1090853.1"/>
    <property type="molecule type" value="Genomic_DNA"/>
</dbReference>
<dbReference type="Proteomes" id="UP000663829">
    <property type="component" value="Unassembled WGS sequence"/>
</dbReference>
<evidence type="ECO:0000313" key="2">
    <source>
        <dbReference type="EMBL" id="CAF3856352.1"/>
    </source>
</evidence>
<name>A0A814NAQ7_9BILA</name>
<evidence type="ECO:0000313" key="1">
    <source>
        <dbReference type="EMBL" id="CAF1090853.1"/>
    </source>
</evidence>
<protein>
    <submittedName>
        <fullName evidence="1">Uncharacterized protein</fullName>
    </submittedName>
</protein>
<proteinExistence type="predicted"/>
<keyword evidence="3" id="KW-1185">Reference proteome</keyword>
<organism evidence="1 3">
    <name type="scientific">Didymodactylos carnosus</name>
    <dbReference type="NCBI Taxonomy" id="1234261"/>
    <lineage>
        <taxon>Eukaryota</taxon>
        <taxon>Metazoa</taxon>
        <taxon>Spiralia</taxon>
        <taxon>Gnathifera</taxon>
        <taxon>Rotifera</taxon>
        <taxon>Eurotatoria</taxon>
        <taxon>Bdelloidea</taxon>
        <taxon>Philodinida</taxon>
        <taxon>Philodinidae</taxon>
        <taxon>Didymodactylos</taxon>
    </lineage>
</organism>
<sequence>MNIHSSQGAELLTNFVTEEVVRKTAGALGDSAVELYRA</sequence>
<feature type="non-terminal residue" evidence="1">
    <location>
        <position position="38"/>
    </location>
</feature>
<accession>A0A814NAQ7</accession>
<reference evidence="1" key="1">
    <citation type="submission" date="2021-02" db="EMBL/GenBank/DDBJ databases">
        <authorList>
            <person name="Nowell W R."/>
        </authorList>
    </citation>
    <scope>NUCLEOTIDE SEQUENCE</scope>
</reference>
<dbReference type="EMBL" id="CAJOBC010005228">
    <property type="protein sequence ID" value="CAF3856352.1"/>
    <property type="molecule type" value="Genomic_DNA"/>
</dbReference>
<dbReference type="AlphaFoldDB" id="A0A814NAQ7"/>
<evidence type="ECO:0000313" key="3">
    <source>
        <dbReference type="Proteomes" id="UP000663829"/>
    </source>
</evidence>